<sequence>MTKPSTATLMSALALTGLLSISSLANAQAAVKPETSAQRAAVARHFSLLEQTQTQVEQSYSDKMFNQMNEQLKQQESALVARLCTEHGRQYDDATSTCTE</sequence>
<gene>
    <name evidence="2" type="ORF">MJ923_00915</name>
</gene>
<comment type="caution">
    <text evidence="2">The sequence shown here is derived from an EMBL/GenBank/DDBJ whole genome shotgun (WGS) entry which is preliminary data.</text>
</comment>
<evidence type="ECO:0000256" key="1">
    <source>
        <dbReference type="SAM" id="SignalP"/>
    </source>
</evidence>
<keyword evidence="1" id="KW-0732">Signal</keyword>
<name>A0AAJ1BDR0_9GAMM</name>
<organism evidence="2 3">
    <name type="scientific">Shewanella zhuhaiensis</name>
    <dbReference type="NCBI Taxonomy" id="2919576"/>
    <lineage>
        <taxon>Bacteria</taxon>
        <taxon>Pseudomonadati</taxon>
        <taxon>Pseudomonadota</taxon>
        <taxon>Gammaproteobacteria</taxon>
        <taxon>Alteromonadales</taxon>
        <taxon>Shewanellaceae</taxon>
        <taxon>Shewanella</taxon>
    </lineage>
</organism>
<evidence type="ECO:0000313" key="3">
    <source>
        <dbReference type="Proteomes" id="UP001297581"/>
    </source>
</evidence>
<dbReference type="AlphaFoldDB" id="A0AAJ1BDR0"/>
<protein>
    <submittedName>
        <fullName evidence="2">Uncharacterized protein</fullName>
    </submittedName>
</protein>
<accession>A0AAJ1BDR0</accession>
<feature type="chain" id="PRO_5042485270" evidence="1">
    <location>
        <begin position="28"/>
        <end position="100"/>
    </location>
</feature>
<feature type="signal peptide" evidence="1">
    <location>
        <begin position="1"/>
        <end position="27"/>
    </location>
</feature>
<keyword evidence="3" id="KW-1185">Reference proteome</keyword>
<dbReference type="RefSeq" id="WP_240589507.1">
    <property type="nucleotide sequence ID" value="NZ_JAKUDL010000001.1"/>
</dbReference>
<evidence type="ECO:0000313" key="2">
    <source>
        <dbReference type="EMBL" id="MCH4292861.1"/>
    </source>
</evidence>
<proteinExistence type="predicted"/>
<dbReference type="EMBL" id="JAKUDL010000001">
    <property type="protein sequence ID" value="MCH4292861.1"/>
    <property type="molecule type" value="Genomic_DNA"/>
</dbReference>
<reference evidence="2 3" key="1">
    <citation type="submission" date="2022-02" db="EMBL/GenBank/DDBJ databases">
        <title>The genome sequence of Shewanella sp. 3B26.</title>
        <authorList>
            <person name="Du J."/>
        </authorList>
    </citation>
    <scope>NUCLEOTIDE SEQUENCE [LARGE SCALE GENOMIC DNA]</scope>
    <source>
        <strain evidence="2 3">3B26</strain>
    </source>
</reference>
<dbReference type="Proteomes" id="UP001297581">
    <property type="component" value="Unassembled WGS sequence"/>
</dbReference>